<evidence type="ECO:0000256" key="1">
    <source>
        <dbReference type="SAM" id="MobiDB-lite"/>
    </source>
</evidence>
<protein>
    <submittedName>
        <fullName evidence="3">Plant regulator RWP-RK family protein</fullName>
    </submittedName>
</protein>
<feature type="region of interest" description="Disordered" evidence="1">
    <location>
        <begin position="130"/>
        <end position="151"/>
    </location>
</feature>
<reference evidence="4" key="1">
    <citation type="journal article" date="2019" name="Curr. Biol.">
        <title>Genome Sequence of Striga asiatica Provides Insight into the Evolution of Plant Parasitism.</title>
        <authorList>
            <person name="Yoshida S."/>
            <person name="Kim S."/>
            <person name="Wafula E.K."/>
            <person name="Tanskanen J."/>
            <person name="Kim Y.M."/>
            <person name="Honaas L."/>
            <person name="Yang Z."/>
            <person name="Spallek T."/>
            <person name="Conn C.E."/>
            <person name="Ichihashi Y."/>
            <person name="Cheong K."/>
            <person name="Cui S."/>
            <person name="Der J.P."/>
            <person name="Gundlach H."/>
            <person name="Jiao Y."/>
            <person name="Hori C."/>
            <person name="Ishida J.K."/>
            <person name="Kasahara H."/>
            <person name="Kiba T."/>
            <person name="Kim M.S."/>
            <person name="Koo N."/>
            <person name="Laohavisit A."/>
            <person name="Lee Y.H."/>
            <person name="Lumba S."/>
            <person name="McCourt P."/>
            <person name="Mortimer J.C."/>
            <person name="Mutuku J.M."/>
            <person name="Nomura T."/>
            <person name="Sasaki-Sekimoto Y."/>
            <person name="Seto Y."/>
            <person name="Wang Y."/>
            <person name="Wakatake T."/>
            <person name="Sakakibara H."/>
            <person name="Demura T."/>
            <person name="Yamaguchi S."/>
            <person name="Yoneyama K."/>
            <person name="Manabe R.I."/>
            <person name="Nelson D.C."/>
            <person name="Schulman A.H."/>
            <person name="Timko M.P."/>
            <person name="dePamphilis C.W."/>
            <person name="Choi D."/>
            <person name="Shirasu K."/>
        </authorList>
    </citation>
    <scope>NUCLEOTIDE SEQUENCE [LARGE SCALE GENOMIC DNA]</scope>
    <source>
        <strain evidence="4">cv. UVA1</strain>
    </source>
</reference>
<comment type="caution">
    <text evidence="3">The sequence shown here is derived from an EMBL/GenBank/DDBJ whole genome shotgun (WGS) entry which is preliminary data.</text>
</comment>
<evidence type="ECO:0000256" key="2">
    <source>
        <dbReference type="SAM" id="Phobius"/>
    </source>
</evidence>
<keyword evidence="2" id="KW-0472">Membrane</keyword>
<gene>
    <name evidence="3" type="ORF">STAS_00036</name>
</gene>
<accession>A0A5A7NV21</accession>
<evidence type="ECO:0000313" key="4">
    <source>
        <dbReference type="Proteomes" id="UP000325081"/>
    </source>
</evidence>
<organism evidence="3 4">
    <name type="scientific">Striga asiatica</name>
    <name type="common">Asiatic witchweed</name>
    <name type="synonym">Buchnera asiatica</name>
    <dbReference type="NCBI Taxonomy" id="4170"/>
    <lineage>
        <taxon>Eukaryota</taxon>
        <taxon>Viridiplantae</taxon>
        <taxon>Streptophyta</taxon>
        <taxon>Embryophyta</taxon>
        <taxon>Tracheophyta</taxon>
        <taxon>Spermatophyta</taxon>
        <taxon>Magnoliopsida</taxon>
        <taxon>eudicotyledons</taxon>
        <taxon>Gunneridae</taxon>
        <taxon>Pentapetalae</taxon>
        <taxon>asterids</taxon>
        <taxon>lamiids</taxon>
        <taxon>Lamiales</taxon>
        <taxon>Orobanchaceae</taxon>
        <taxon>Buchnereae</taxon>
        <taxon>Striga</taxon>
    </lineage>
</organism>
<sequence length="172" mass="19109">MRPPHSDAAPPPIPLSRNPLRQNLAQITIRNQQILTRIIIIIITIFLLTAAPPLRRRSRSRRRRHEEINLPALELSVRRNHDDPAAGAAGGGRRRRRGGGLLEDVLGVELHDLGRANGAADLLDAAVGVNDSDDVEGPTRQNTRNAASDREVEQKSYALRAIYYWDSTSHLN</sequence>
<keyword evidence="4" id="KW-1185">Reference proteome</keyword>
<dbReference type="AlphaFoldDB" id="A0A5A7NV21"/>
<feature type="transmembrane region" description="Helical" evidence="2">
    <location>
        <begin position="34"/>
        <end position="54"/>
    </location>
</feature>
<keyword evidence="2" id="KW-0812">Transmembrane</keyword>
<name>A0A5A7NV21_STRAF</name>
<keyword evidence="2" id="KW-1133">Transmembrane helix</keyword>
<dbReference type="Proteomes" id="UP000325081">
    <property type="component" value="Unassembled WGS sequence"/>
</dbReference>
<proteinExistence type="predicted"/>
<evidence type="ECO:0000313" key="3">
    <source>
        <dbReference type="EMBL" id="GER24503.1"/>
    </source>
</evidence>
<dbReference type="EMBL" id="BKCP01000001">
    <property type="protein sequence ID" value="GER24503.1"/>
    <property type="molecule type" value="Genomic_DNA"/>
</dbReference>